<feature type="domain" description="HAMP" evidence="8">
    <location>
        <begin position="314"/>
        <end position="361"/>
    </location>
</feature>
<organism evidence="9 10">
    <name type="scientific">Saccharibacillus brassicae</name>
    <dbReference type="NCBI Taxonomy" id="2583377"/>
    <lineage>
        <taxon>Bacteria</taxon>
        <taxon>Bacillati</taxon>
        <taxon>Bacillota</taxon>
        <taxon>Bacilli</taxon>
        <taxon>Bacillales</taxon>
        <taxon>Paenibacillaceae</taxon>
        <taxon>Saccharibacillus</taxon>
    </lineage>
</organism>
<evidence type="ECO:0000259" key="8">
    <source>
        <dbReference type="PROSITE" id="PS50885"/>
    </source>
</evidence>
<keyword evidence="5 9" id="KW-0418">Kinase</keyword>
<feature type="transmembrane region" description="Helical" evidence="7">
    <location>
        <begin position="287"/>
        <end position="308"/>
    </location>
</feature>
<dbReference type="InterPro" id="IPR050640">
    <property type="entry name" value="Bact_2-comp_sensor_kinase"/>
</dbReference>
<sequence length="591" mass="68296">MPRANLFAKMMLILTLMWIPVALLYGYSNKTTTDVLRQELGESNRNQLAFFQSQVNTNIEMLASWPNLLIHDPDIESFRKLYTNGGYFNLDEINLVKRIQNKLSIQESSSNWKSRLHLYSPSLRRVVSENDARAYDPTALQAQIKPGWQVNRATDGSEDIFRFSWFTVAPYGIDDPALEAETIVELEFDSRNIQNMLDKFKTDGRHDPFYYRGDMGTIYNRTSDRDLTGRMMQKLNVSPLPESDNLTVRIDGEPYMVSIVLSKETGWYLIDYMPMADMLEPIRKSNLLFYSSILMLLVMGSVAAYLLYVQVQIPIRQLIRGFQSLQQEDYSVRIKPKGRNEFSFLSERFNQMVDQIQNLFEHVYLEQLHVKEARLKQLQSQINPHFFYNCLSFVTSMAKLGRMDAVVAMSHSLSRYYRYTTRQERELVPLREEAEFVRHYLEIQKMRMNRLDYVIDLPETLLDLYVPPLMLQPLVENAVIHGIEPHAEAGLIRITGELNDDGDVILRVEDNGGGLEAGEREQLERRLIEPMGEETGCGLWNVNQRLQLRGGREAGVRTERSPIGGLSVSLVWNENTLGKTDEADTLRRRSG</sequence>
<evidence type="ECO:0000256" key="2">
    <source>
        <dbReference type="ARBA" id="ARBA00022475"/>
    </source>
</evidence>
<reference evidence="9 10" key="1">
    <citation type="submission" date="2019-06" db="EMBL/GenBank/DDBJ databases">
        <title>Saccharibacillus brassicae sp. nov., an endophytic bacterium isolated from Chinese cabbage seeds (Brassica pekinensis).</title>
        <authorList>
            <person name="Jiang L."/>
            <person name="Lee J."/>
            <person name="Kim S.W."/>
        </authorList>
    </citation>
    <scope>NUCLEOTIDE SEQUENCE [LARGE SCALE GENOMIC DNA]</scope>
    <source>
        <strain evidence="10">KCTC 43072 / ATSA2</strain>
    </source>
</reference>
<keyword evidence="10" id="KW-1185">Reference proteome</keyword>
<protein>
    <submittedName>
        <fullName evidence="9">Sensor histidine kinase</fullName>
    </submittedName>
</protein>
<dbReference type="RefSeq" id="WP_141446668.1">
    <property type="nucleotide sequence ID" value="NZ_CP041217.1"/>
</dbReference>
<dbReference type="Gene3D" id="3.30.565.10">
    <property type="entry name" value="Histidine kinase-like ATPase, C-terminal domain"/>
    <property type="match status" value="1"/>
</dbReference>
<dbReference type="InterPro" id="IPR003660">
    <property type="entry name" value="HAMP_dom"/>
</dbReference>
<dbReference type="GO" id="GO:0000155">
    <property type="term" value="F:phosphorelay sensor kinase activity"/>
    <property type="evidence" value="ECO:0007669"/>
    <property type="project" value="InterPro"/>
</dbReference>
<dbReference type="SUPFAM" id="SSF158472">
    <property type="entry name" value="HAMP domain-like"/>
    <property type="match status" value="1"/>
</dbReference>
<dbReference type="CDD" id="cd06225">
    <property type="entry name" value="HAMP"/>
    <property type="match status" value="1"/>
</dbReference>
<keyword evidence="7" id="KW-0812">Transmembrane</keyword>
<name>A0A4Y6UVB1_SACBS</name>
<dbReference type="Pfam" id="PF02518">
    <property type="entry name" value="HATPase_c"/>
    <property type="match status" value="1"/>
</dbReference>
<keyword evidence="2" id="KW-1003">Cell membrane</keyword>
<dbReference type="Pfam" id="PF06580">
    <property type="entry name" value="His_kinase"/>
    <property type="match status" value="1"/>
</dbReference>
<dbReference type="OrthoDB" id="2521939at2"/>
<accession>A0A4Y6UVB1</accession>
<keyword evidence="3" id="KW-0597">Phosphoprotein</keyword>
<evidence type="ECO:0000256" key="7">
    <source>
        <dbReference type="SAM" id="Phobius"/>
    </source>
</evidence>
<evidence type="ECO:0000256" key="4">
    <source>
        <dbReference type="ARBA" id="ARBA00022679"/>
    </source>
</evidence>
<evidence type="ECO:0000256" key="6">
    <source>
        <dbReference type="ARBA" id="ARBA00023136"/>
    </source>
</evidence>
<evidence type="ECO:0000313" key="10">
    <source>
        <dbReference type="Proteomes" id="UP000316968"/>
    </source>
</evidence>
<dbReference type="Gene3D" id="6.10.340.10">
    <property type="match status" value="1"/>
</dbReference>
<keyword evidence="4" id="KW-0808">Transferase</keyword>
<gene>
    <name evidence="9" type="ORF">FFV09_05035</name>
</gene>
<dbReference type="GO" id="GO:0005886">
    <property type="term" value="C:plasma membrane"/>
    <property type="evidence" value="ECO:0007669"/>
    <property type="project" value="UniProtKB-SubCell"/>
</dbReference>
<dbReference type="KEGG" id="saca:FFV09_05035"/>
<keyword evidence="6 7" id="KW-0472">Membrane</keyword>
<dbReference type="PANTHER" id="PTHR34220:SF7">
    <property type="entry name" value="SENSOR HISTIDINE KINASE YPDA"/>
    <property type="match status" value="1"/>
</dbReference>
<dbReference type="InterPro" id="IPR003594">
    <property type="entry name" value="HATPase_dom"/>
</dbReference>
<dbReference type="AlphaFoldDB" id="A0A4Y6UVB1"/>
<evidence type="ECO:0000256" key="3">
    <source>
        <dbReference type="ARBA" id="ARBA00022553"/>
    </source>
</evidence>
<dbReference type="InterPro" id="IPR010559">
    <property type="entry name" value="Sig_transdc_His_kin_internal"/>
</dbReference>
<dbReference type="EMBL" id="CP041217">
    <property type="protein sequence ID" value="QDH20281.1"/>
    <property type="molecule type" value="Genomic_DNA"/>
</dbReference>
<keyword evidence="7" id="KW-1133">Transmembrane helix</keyword>
<comment type="subcellular location">
    <subcellularLocation>
        <location evidence="1">Cell membrane</location>
        <topology evidence="1">Multi-pass membrane protein</topology>
    </subcellularLocation>
</comment>
<dbReference type="InterPro" id="IPR036890">
    <property type="entry name" value="HATPase_C_sf"/>
</dbReference>
<dbReference type="SUPFAM" id="SSF55874">
    <property type="entry name" value="ATPase domain of HSP90 chaperone/DNA topoisomerase II/histidine kinase"/>
    <property type="match status" value="1"/>
</dbReference>
<dbReference type="SMART" id="SM00304">
    <property type="entry name" value="HAMP"/>
    <property type="match status" value="1"/>
</dbReference>
<dbReference type="Proteomes" id="UP000316968">
    <property type="component" value="Chromosome"/>
</dbReference>
<feature type="transmembrane region" description="Helical" evidence="7">
    <location>
        <begin position="6"/>
        <end position="27"/>
    </location>
</feature>
<evidence type="ECO:0000256" key="5">
    <source>
        <dbReference type="ARBA" id="ARBA00022777"/>
    </source>
</evidence>
<dbReference type="PANTHER" id="PTHR34220">
    <property type="entry name" value="SENSOR HISTIDINE KINASE YPDA"/>
    <property type="match status" value="1"/>
</dbReference>
<evidence type="ECO:0000313" key="9">
    <source>
        <dbReference type="EMBL" id="QDH20281.1"/>
    </source>
</evidence>
<dbReference type="PROSITE" id="PS50885">
    <property type="entry name" value="HAMP"/>
    <property type="match status" value="1"/>
</dbReference>
<evidence type="ECO:0000256" key="1">
    <source>
        <dbReference type="ARBA" id="ARBA00004651"/>
    </source>
</evidence>
<proteinExistence type="predicted"/>
<dbReference type="Pfam" id="PF00672">
    <property type="entry name" value="HAMP"/>
    <property type="match status" value="1"/>
</dbReference>